<keyword evidence="2" id="KW-1185">Reference proteome</keyword>
<sequence>MPVFNECHYEPLSAEDEIRLIVLDPATREEDPLSCSIIQRRRSTKTTDYFAVSYVWGEPVFSQNLEIRCDDDISYIRITPNVDALLRRLRALDILHCLWIDAVCLNQADEMEKAQQIPMMGRIFGEAKGAHIWLGPEDHMTAKLFTFIREANLLPEVAKVEMSKQMAALMKTLFGEGLHALRVFDDFSNRPWFSRRWIIQEACLARQATVYCGSHSVPLSSLVLAAVRFQTLDMSSYPIKVMANLRNPTTKLTLLELLWNFQESHCLEPKDRVAALLGLVHDNHQFHLDYTAHWAEVYKQVAASSFSFGDNDTRLQVMLHLFEFGAVSVPEDTTYPSWVPDWSKSRQRDLPYHSFFRNIDTYEPYPDYPGYSDQATLTFHSDGLRAHWRSPFSEPRSQQVIFVARYNSSAKYEEQNMQRVINTLHLLFPPSPNSTQRILAFSSLLKTVIKFLQSGRDVKTKNLSCDTLIRNFTERLPESCRAEAFNSLRPLDYVLAHFCIFELESVGPRGEVSTGYGVSSPQMQIQIGDVVIPLWNMEWKYDRYTSYINSGETTTTVLVVRRVKEPSPQETTGPSSKRREVETGRIVGWAVCVILDNQPSHGDGLSVHTKWEDYLYRVQRCQMRLI</sequence>
<proteinExistence type="predicted"/>
<evidence type="ECO:0000313" key="1">
    <source>
        <dbReference type="EMBL" id="KAI4861535.1"/>
    </source>
</evidence>
<evidence type="ECO:0000313" key="2">
    <source>
        <dbReference type="Proteomes" id="UP001497700"/>
    </source>
</evidence>
<dbReference type="EMBL" id="MU393549">
    <property type="protein sequence ID" value="KAI4861535.1"/>
    <property type="molecule type" value="Genomic_DNA"/>
</dbReference>
<organism evidence="1 2">
    <name type="scientific">Hypoxylon rubiginosum</name>
    <dbReference type="NCBI Taxonomy" id="110542"/>
    <lineage>
        <taxon>Eukaryota</taxon>
        <taxon>Fungi</taxon>
        <taxon>Dikarya</taxon>
        <taxon>Ascomycota</taxon>
        <taxon>Pezizomycotina</taxon>
        <taxon>Sordariomycetes</taxon>
        <taxon>Xylariomycetidae</taxon>
        <taxon>Xylariales</taxon>
        <taxon>Hypoxylaceae</taxon>
        <taxon>Hypoxylon</taxon>
    </lineage>
</organism>
<gene>
    <name evidence="1" type="ORF">F4820DRAFT_58950</name>
</gene>
<reference evidence="1 2" key="1">
    <citation type="journal article" date="2022" name="New Phytol.">
        <title>Ecological generalism drives hyperdiversity of secondary metabolite gene clusters in xylarialean endophytes.</title>
        <authorList>
            <person name="Franco M.E.E."/>
            <person name="Wisecaver J.H."/>
            <person name="Arnold A.E."/>
            <person name="Ju Y.M."/>
            <person name="Slot J.C."/>
            <person name="Ahrendt S."/>
            <person name="Moore L.P."/>
            <person name="Eastman K.E."/>
            <person name="Scott K."/>
            <person name="Konkel Z."/>
            <person name="Mondo S.J."/>
            <person name="Kuo A."/>
            <person name="Hayes R.D."/>
            <person name="Haridas S."/>
            <person name="Andreopoulos B."/>
            <person name="Riley R."/>
            <person name="LaButti K."/>
            <person name="Pangilinan J."/>
            <person name="Lipzen A."/>
            <person name="Amirebrahimi M."/>
            <person name="Yan J."/>
            <person name="Adam C."/>
            <person name="Keymanesh K."/>
            <person name="Ng V."/>
            <person name="Louie K."/>
            <person name="Northen T."/>
            <person name="Drula E."/>
            <person name="Henrissat B."/>
            <person name="Hsieh H.M."/>
            <person name="Youens-Clark K."/>
            <person name="Lutzoni F."/>
            <person name="Miadlikowska J."/>
            <person name="Eastwood D.C."/>
            <person name="Hamelin R.C."/>
            <person name="Grigoriev I.V."/>
            <person name="U'Ren J.M."/>
        </authorList>
    </citation>
    <scope>NUCLEOTIDE SEQUENCE [LARGE SCALE GENOMIC DNA]</scope>
    <source>
        <strain evidence="1 2">CBS 119005</strain>
    </source>
</reference>
<dbReference type="Proteomes" id="UP001497700">
    <property type="component" value="Unassembled WGS sequence"/>
</dbReference>
<protein>
    <submittedName>
        <fullName evidence="1">HET-domain-containing protein</fullName>
    </submittedName>
</protein>
<comment type="caution">
    <text evidence="1">The sequence shown here is derived from an EMBL/GenBank/DDBJ whole genome shotgun (WGS) entry which is preliminary data.</text>
</comment>
<accession>A0ACB9YQ31</accession>
<name>A0ACB9YQ31_9PEZI</name>